<protein>
    <submittedName>
        <fullName evidence="1">7674_t:CDS:1</fullName>
    </submittedName>
</protein>
<dbReference type="Proteomes" id="UP000789572">
    <property type="component" value="Unassembled WGS sequence"/>
</dbReference>
<evidence type="ECO:0000313" key="2">
    <source>
        <dbReference type="Proteomes" id="UP000789572"/>
    </source>
</evidence>
<sequence length="67" mass="7173">MQFPTPRGPNEGTTLYQAPCASYDSVNASAISTFPLNGETIMLFSHGDGSLVYYYAPNSSATFTKVS</sequence>
<dbReference type="AlphaFoldDB" id="A0A9N9D9A7"/>
<comment type="caution">
    <text evidence="1">The sequence shown here is derived from an EMBL/GenBank/DDBJ whole genome shotgun (WGS) entry which is preliminary data.</text>
</comment>
<evidence type="ECO:0000313" key="1">
    <source>
        <dbReference type="EMBL" id="CAG8627387.1"/>
    </source>
</evidence>
<dbReference type="OrthoDB" id="2146436at2759"/>
<reference evidence="1" key="1">
    <citation type="submission" date="2021-06" db="EMBL/GenBank/DDBJ databases">
        <authorList>
            <person name="Kallberg Y."/>
            <person name="Tangrot J."/>
            <person name="Rosling A."/>
        </authorList>
    </citation>
    <scope>NUCLEOTIDE SEQUENCE</scope>
    <source>
        <strain evidence="1">IA702</strain>
    </source>
</reference>
<gene>
    <name evidence="1" type="ORF">POCULU_LOCUS8717</name>
</gene>
<keyword evidence="2" id="KW-1185">Reference proteome</keyword>
<dbReference type="EMBL" id="CAJVPJ010002698">
    <property type="protein sequence ID" value="CAG8627387.1"/>
    <property type="molecule type" value="Genomic_DNA"/>
</dbReference>
<name>A0A9N9D9A7_9GLOM</name>
<organism evidence="1 2">
    <name type="scientific">Paraglomus occultum</name>
    <dbReference type="NCBI Taxonomy" id="144539"/>
    <lineage>
        <taxon>Eukaryota</taxon>
        <taxon>Fungi</taxon>
        <taxon>Fungi incertae sedis</taxon>
        <taxon>Mucoromycota</taxon>
        <taxon>Glomeromycotina</taxon>
        <taxon>Glomeromycetes</taxon>
        <taxon>Paraglomerales</taxon>
        <taxon>Paraglomeraceae</taxon>
        <taxon>Paraglomus</taxon>
    </lineage>
</organism>
<accession>A0A9N9D9A7</accession>
<feature type="non-terminal residue" evidence="1">
    <location>
        <position position="1"/>
    </location>
</feature>
<proteinExistence type="predicted"/>